<proteinExistence type="predicted"/>
<sequence>MPKVLIIGATGYIGRSLALSLLRSGAHTVYGLARTPSKASLLTSLEIIPILGDFIDSAAYLAIIASAHIDVVVDVSGVNDGSYKILEDLKKVGSERLEAAQKAGVRTPKLGFVYTSGVWVHGSSMDAVSDLDPVGVGHAATQPPQLVAWRPALEQAVIAANDVLDTVVVRPGLVYGGPSAIWTSLFKPLFRATQSSAGIAEIAADEDSMPGLIHVEDAASGIHAAVEKLPFISGTGVYPIFDLVSSTESMKVILESAAKAMGFKGKVEMIKPKDDLFAIALNCSINSTSARARTLLGWEPRRVGMVARMEVYAKAWVESQKTSN</sequence>
<dbReference type="EMBL" id="KV744970">
    <property type="protein sequence ID" value="OCK80206.1"/>
    <property type="molecule type" value="Genomic_DNA"/>
</dbReference>
<keyword evidence="3" id="KW-1185">Reference proteome</keyword>
<dbReference type="GO" id="GO:0005737">
    <property type="term" value="C:cytoplasm"/>
    <property type="evidence" value="ECO:0007669"/>
    <property type="project" value="TreeGrafter"/>
</dbReference>
<dbReference type="Proteomes" id="UP000250266">
    <property type="component" value="Unassembled WGS sequence"/>
</dbReference>
<feature type="domain" description="NAD-dependent epimerase/dehydratase" evidence="1">
    <location>
        <begin position="4"/>
        <end position="228"/>
    </location>
</feature>
<dbReference type="Pfam" id="PF01370">
    <property type="entry name" value="Epimerase"/>
    <property type="match status" value="1"/>
</dbReference>
<dbReference type="InterPro" id="IPR001509">
    <property type="entry name" value="Epimerase_deHydtase"/>
</dbReference>
<evidence type="ECO:0000313" key="3">
    <source>
        <dbReference type="Proteomes" id="UP000250266"/>
    </source>
</evidence>
<gene>
    <name evidence="2" type="ORF">K432DRAFT_382439</name>
</gene>
<evidence type="ECO:0000259" key="1">
    <source>
        <dbReference type="Pfam" id="PF01370"/>
    </source>
</evidence>
<dbReference type="InterPro" id="IPR051783">
    <property type="entry name" value="NAD(P)-dependent_oxidoreduct"/>
</dbReference>
<dbReference type="PANTHER" id="PTHR48079">
    <property type="entry name" value="PROTEIN YEEZ"/>
    <property type="match status" value="1"/>
</dbReference>
<reference evidence="2 3" key="1">
    <citation type="journal article" date="2016" name="Nat. Commun.">
        <title>Ectomycorrhizal ecology is imprinted in the genome of the dominant symbiotic fungus Cenococcum geophilum.</title>
        <authorList>
            <consortium name="DOE Joint Genome Institute"/>
            <person name="Peter M."/>
            <person name="Kohler A."/>
            <person name="Ohm R.A."/>
            <person name="Kuo A."/>
            <person name="Krutzmann J."/>
            <person name="Morin E."/>
            <person name="Arend M."/>
            <person name="Barry K.W."/>
            <person name="Binder M."/>
            <person name="Choi C."/>
            <person name="Clum A."/>
            <person name="Copeland A."/>
            <person name="Grisel N."/>
            <person name="Haridas S."/>
            <person name="Kipfer T."/>
            <person name="LaButti K."/>
            <person name="Lindquist E."/>
            <person name="Lipzen A."/>
            <person name="Maire R."/>
            <person name="Meier B."/>
            <person name="Mihaltcheva S."/>
            <person name="Molinier V."/>
            <person name="Murat C."/>
            <person name="Poggeler S."/>
            <person name="Quandt C.A."/>
            <person name="Sperisen C."/>
            <person name="Tritt A."/>
            <person name="Tisserant E."/>
            <person name="Crous P.W."/>
            <person name="Henrissat B."/>
            <person name="Nehls U."/>
            <person name="Egli S."/>
            <person name="Spatafora J.W."/>
            <person name="Grigoriev I.V."/>
            <person name="Martin F.M."/>
        </authorList>
    </citation>
    <scope>NUCLEOTIDE SEQUENCE [LARGE SCALE GENOMIC DNA]</scope>
    <source>
        <strain evidence="2 3">CBS 459.81</strain>
    </source>
</reference>
<organism evidence="2 3">
    <name type="scientific">Lepidopterella palustris CBS 459.81</name>
    <dbReference type="NCBI Taxonomy" id="1314670"/>
    <lineage>
        <taxon>Eukaryota</taxon>
        <taxon>Fungi</taxon>
        <taxon>Dikarya</taxon>
        <taxon>Ascomycota</taxon>
        <taxon>Pezizomycotina</taxon>
        <taxon>Dothideomycetes</taxon>
        <taxon>Pleosporomycetidae</taxon>
        <taxon>Mytilinidiales</taxon>
        <taxon>Argynnaceae</taxon>
        <taxon>Lepidopterella</taxon>
    </lineage>
</organism>
<accession>A0A8E2EA12</accession>
<dbReference type="PANTHER" id="PTHR48079:SF3">
    <property type="entry name" value="NAD-DEPENDENT EPIMERASE_DEHYDRATASE DOMAIN-CONTAINING PROTEIN"/>
    <property type="match status" value="1"/>
</dbReference>
<dbReference type="SUPFAM" id="SSF51735">
    <property type="entry name" value="NAD(P)-binding Rossmann-fold domains"/>
    <property type="match status" value="1"/>
</dbReference>
<dbReference type="Gene3D" id="3.40.50.720">
    <property type="entry name" value="NAD(P)-binding Rossmann-like Domain"/>
    <property type="match status" value="1"/>
</dbReference>
<dbReference type="GO" id="GO:0004029">
    <property type="term" value="F:aldehyde dehydrogenase (NAD+) activity"/>
    <property type="evidence" value="ECO:0007669"/>
    <property type="project" value="TreeGrafter"/>
</dbReference>
<protein>
    <submittedName>
        <fullName evidence="2">NAD(P)-binding protein</fullName>
    </submittedName>
</protein>
<dbReference type="AlphaFoldDB" id="A0A8E2EA12"/>
<dbReference type="InterPro" id="IPR036291">
    <property type="entry name" value="NAD(P)-bd_dom_sf"/>
</dbReference>
<name>A0A8E2EA12_9PEZI</name>
<dbReference type="OrthoDB" id="10000533at2759"/>
<evidence type="ECO:0000313" key="2">
    <source>
        <dbReference type="EMBL" id="OCK80206.1"/>
    </source>
</evidence>